<name>A0ABD4ELI0_STALU</name>
<sequence>MMTPSLKYNQITTIFFITGIAVMCSLYTALPLTVAFAKDFDIPKSIATLNGVVFSITYSVSCLFYGTISEKFGRIRTILCGLVGLVIICCLIGFVRSFILLIILRALQGICAAAFSPVSITYVTENYSPVKRVTAISFISTSFMLSGVIGQNLSEIIVRYTHWHSVYFTLTILYLILAVAIYKKVPESPVYHPYIRLLSFFTNFKAFKTNKMVLLCYFVSLTLLTMFISMYDIFNAYITSDIVGGNQTTAINAKLYGIFGMLLALLAGRLSDRIGVKNVILTSLMISIISLLGMACTTNVTLLVMWSVTFIAGIAFCVPSVISNVGIVVNGNQGFFLSVNTFILFLGTALAPIINIYIARIQSFSLQFIIIACIGIISLCVALFLPKTKRY</sequence>
<dbReference type="CDD" id="cd17324">
    <property type="entry name" value="MFS_NepI_like"/>
    <property type="match status" value="1"/>
</dbReference>
<protein>
    <recommendedName>
        <fullName evidence="7">Quinolone resistance protein NorB</fullName>
    </recommendedName>
</protein>
<comment type="caution">
    <text evidence="10">The sequence shown here is derived from an EMBL/GenBank/DDBJ whole genome shotgun (WGS) entry which is preliminary data.</text>
</comment>
<dbReference type="EMBL" id="LRQI01000002">
    <property type="protein sequence ID" value="KXA40588.1"/>
    <property type="molecule type" value="Genomic_DNA"/>
</dbReference>
<evidence type="ECO:0000256" key="8">
    <source>
        <dbReference type="SAM" id="Phobius"/>
    </source>
</evidence>
<comment type="similarity">
    <text evidence="2">Belongs to the major facilitator superfamily. TCR/Tet family.</text>
</comment>
<evidence type="ECO:0000256" key="1">
    <source>
        <dbReference type="ARBA" id="ARBA00004651"/>
    </source>
</evidence>
<evidence type="ECO:0000256" key="7">
    <source>
        <dbReference type="ARBA" id="ARBA00040594"/>
    </source>
</evidence>
<gene>
    <name evidence="10" type="ORF">HMPREF3225_00025</name>
</gene>
<feature type="transmembrane region" description="Helical" evidence="8">
    <location>
        <begin position="335"/>
        <end position="358"/>
    </location>
</feature>
<evidence type="ECO:0000256" key="5">
    <source>
        <dbReference type="ARBA" id="ARBA00022989"/>
    </source>
</evidence>
<keyword evidence="5 8" id="KW-1133">Transmembrane helix</keyword>
<evidence type="ECO:0000256" key="2">
    <source>
        <dbReference type="ARBA" id="ARBA00007520"/>
    </source>
</evidence>
<evidence type="ECO:0000256" key="3">
    <source>
        <dbReference type="ARBA" id="ARBA00022448"/>
    </source>
</evidence>
<feature type="transmembrane region" description="Helical" evidence="8">
    <location>
        <begin position="214"/>
        <end position="238"/>
    </location>
</feature>
<reference evidence="10 11" key="1">
    <citation type="submission" date="2016-01" db="EMBL/GenBank/DDBJ databases">
        <authorList>
            <person name="Mitreva M."/>
            <person name="Pepin K.H."/>
            <person name="Mihindukulasuriya K.A."/>
            <person name="Fulton R."/>
            <person name="Fronick C."/>
            <person name="O'Laughlin M."/>
            <person name="Miner T."/>
            <person name="Herter B."/>
            <person name="Rosa B.A."/>
            <person name="Cordes M."/>
            <person name="Tomlinson C."/>
            <person name="Wollam A."/>
            <person name="Palsikar V.B."/>
            <person name="Mardis E.R."/>
            <person name="Wilson R.K."/>
        </authorList>
    </citation>
    <scope>NUCLEOTIDE SEQUENCE [LARGE SCALE GENOMIC DNA]</scope>
    <source>
        <strain evidence="10 11">MJR7738</strain>
    </source>
</reference>
<dbReference type="SUPFAM" id="SSF103473">
    <property type="entry name" value="MFS general substrate transporter"/>
    <property type="match status" value="1"/>
</dbReference>
<feature type="transmembrane region" description="Helical" evidence="8">
    <location>
        <begin position="165"/>
        <end position="182"/>
    </location>
</feature>
<organism evidence="10 11">
    <name type="scientific">Staphylococcus lugdunensis</name>
    <dbReference type="NCBI Taxonomy" id="28035"/>
    <lineage>
        <taxon>Bacteria</taxon>
        <taxon>Bacillati</taxon>
        <taxon>Bacillota</taxon>
        <taxon>Bacilli</taxon>
        <taxon>Bacillales</taxon>
        <taxon>Staphylococcaceae</taxon>
        <taxon>Staphylococcus</taxon>
    </lineage>
</organism>
<dbReference type="AlphaFoldDB" id="A0ABD4ELI0"/>
<dbReference type="Gene3D" id="1.20.1250.20">
    <property type="entry name" value="MFS general substrate transporter like domains"/>
    <property type="match status" value="2"/>
</dbReference>
<feature type="transmembrane region" description="Helical" evidence="8">
    <location>
        <begin position="250"/>
        <end position="267"/>
    </location>
</feature>
<evidence type="ECO:0000256" key="4">
    <source>
        <dbReference type="ARBA" id="ARBA00022692"/>
    </source>
</evidence>
<accession>A0ABD4ELI0</accession>
<evidence type="ECO:0000259" key="9">
    <source>
        <dbReference type="PROSITE" id="PS50850"/>
    </source>
</evidence>
<dbReference type="InterPro" id="IPR020846">
    <property type="entry name" value="MFS_dom"/>
</dbReference>
<feature type="domain" description="Major facilitator superfamily (MFS) profile" evidence="9">
    <location>
        <begin position="1"/>
        <end position="390"/>
    </location>
</feature>
<feature type="transmembrane region" description="Helical" evidence="8">
    <location>
        <begin position="306"/>
        <end position="328"/>
    </location>
</feature>
<dbReference type="PANTHER" id="PTHR42718:SF9">
    <property type="entry name" value="MAJOR FACILITATOR SUPERFAMILY MULTIDRUG TRANSPORTER MFSC"/>
    <property type="match status" value="1"/>
</dbReference>
<dbReference type="PANTHER" id="PTHR42718">
    <property type="entry name" value="MAJOR FACILITATOR SUPERFAMILY MULTIDRUG TRANSPORTER MFSC"/>
    <property type="match status" value="1"/>
</dbReference>
<keyword evidence="6 8" id="KW-0472">Membrane</keyword>
<keyword evidence="3" id="KW-0813">Transport</keyword>
<feature type="transmembrane region" description="Helical" evidence="8">
    <location>
        <begin position="78"/>
        <end position="96"/>
    </location>
</feature>
<feature type="transmembrane region" description="Helical" evidence="8">
    <location>
        <begin position="102"/>
        <end position="123"/>
    </location>
</feature>
<feature type="transmembrane region" description="Helical" evidence="8">
    <location>
        <begin position="135"/>
        <end position="153"/>
    </location>
</feature>
<feature type="transmembrane region" description="Helical" evidence="8">
    <location>
        <begin position="364"/>
        <end position="385"/>
    </location>
</feature>
<comment type="subcellular location">
    <subcellularLocation>
        <location evidence="1">Cell membrane</location>
        <topology evidence="1">Multi-pass membrane protein</topology>
    </subcellularLocation>
</comment>
<dbReference type="InterPro" id="IPR036259">
    <property type="entry name" value="MFS_trans_sf"/>
</dbReference>
<dbReference type="InterPro" id="IPR011701">
    <property type="entry name" value="MFS"/>
</dbReference>
<dbReference type="Proteomes" id="UP000070063">
    <property type="component" value="Unassembled WGS sequence"/>
</dbReference>
<dbReference type="PROSITE" id="PS50850">
    <property type="entry name" value="MFS"/>
    <property type="match status" value="1"/>
</dbReference>
<dbReference type="Pfam" id="PF07690">
    <property type="entry name" value="MFS_1"/>
    <property type="match status" value="1"/>
</dbReference>
<dbReference type="GO" id="GO:0005886">
    <property type="term" value="C:plasma membrane"/>
    <property type="evidence" value="ECO:0007669"/>
    <property type="project" value="UniProtKB-SubCell"/>
</dbReference>
<feature type="transmembrane region" description="Helical" evidence="8">
    <location>
        <begin position="46"/>
        <end position="66"/>
    </location>
</feature>
<feature type="transmembrane region" description="Helical" evidence="8">
    <location>
        <begin position="12"/>
        <end position="34"/>
    </location>
</feature>
<proteinExistence type="inferred from homology"/>
<evidence type="ECO:0000313" key="11">
    <source>
        <dbReference type="Proteomes" id="UP000070063"/>
    </source>
</evidence>
<feature type="transmembrane region" description="Helical" evidence="8">
    <location>
        <begin position="279"/>
        <end position="300"/>
    </location>
</feature>
<evidence type="ECO:0000313" key="10">
    <source>
        <dbReference type="EMBL" id="KXA40588.1"/>
    </source>
</evidence>
<evidence type="ECO:0000256" key="6">
    <source>
        <dbReference type="ARBA" id="ARBA00023136"/>
    </source>
</evidence>
<keyword evidence="4 8" id="KW-0812">Transmembrane</keyword>